<comment type="similarity">
    <text evidence="2 8">Belongs to the glycosyltransferase 92 family.</text>
</comment>
<name>A0AAW2IBV1_9NEOP</name>
<keyword evidence="3 8" id="KW-0328">Glycosyltransferase</keyword>
<proteinExistence type="inferred from homology"/>
<evidence type="ECO:0000256" key="4">
    <source>
        <dbReference type="ARBA" id="ARBA00022679"/>
    </source>
</evidence>
<dbReference type="GO" id="GO:0016757">
    <property type="term" value="F:glycosyltransferase activity"/>
    <property type="evidence" value="ECO:0007669"/>
    <property type="project" value="UniProtKB-UniRule"/>
</dbReference>
<evidence type="ECO:0000256" key="1">
    <source>
        <dbReference type="ARBA" id="ARBA00004167"/>
    </source>
</evidence>
<evidence type="ECO:0000256" key="7">
    <source>
        <dbReference type="ARBA" id="ARBA00023136"/>
    </source>
</evidence>
<dbReference type="GO" id="GO:0005737">
    <property type="term" value="C:cytoplasm"/>
    <property type="evidence" value="ECO:0007669"/>
    <property type="project" value="TreeGrafter"/>
</dbReference>
<evidence type="ECO:0000256" key="5">
    <source>
        <dbReference type="ARBA" id="ARBA00022692"/>
    </source>
</evidence>
<evidence type="ECO:0000256" key="3">
    <source>
        <dbReference type="ARBA" id="ARBA00022676"/>
    </source>
</evidence>
<dbReference type="Pfam" id="PF01697">
    <property type="entry name" value="Glyco_transf_92"/>
    <property type="match status" value="1"/>
</dbReference>
<keyword evidence="6 8" id="KW-1133">Transmembrane helix</keyword>
<protein>
    <recommendedName>
        <fullName evidence="8">Glycosyltransferase family 92 protein</fullName>
        <ecNumber evidence="8">2.4.1.-</ecNumber>
    </recommendedName>
</protein>
<keyword evidence="4 8" id="KW-0808">Transferase</keyword>
<evidence type="ECO:0000256" key="8">
    <source>
        <dbReference type="RuleBase" id="RU366017"/>
    </source>
</evidence>
<feature type="transmembrane region" description="Helical" evidence="8">
    <location>
        <begin position="27"/>
        <end position="50"/>
    </location>
</feature>
<gene>
    <name evidence="9" type="ORF">PYX00_000957</name>
</gene>
<dbReference type="PANTHER" id="PTHR21461">
    <property type="entry name" value="GLYCOSYLTRANSFERASE FAMILY 92 PROTEIN"/>
    <property type="match status" value="1"/>
</dbReference>
<dbReference type="GO" id="GO:0016020">
    <property type="term" value="C:membrane"/>
    <property type="evidence" value="ECO:0007669"/>
    <property type="project" value="UniProtKB-SubCell"/>
</dbReference>
<dbReference type="PANTHER" id="PTHR21461:SF40">
    <property type="entry name" value="GLYCOSYLTRANSFERASE FAMILY 92 PROTEIN"/>
    <property type="match status" value="1"/>
</dbReference>
<comment type="caution">
    <text evidence="9">The sequence shown here is derived from an EMBL/GenBank/DDBJ whole genome shotgun (WGS) entry which is preliminary data.</text>
</comment>
<keyword evidence="5 8" id="KW-0812">Transmembrane</keyword>
<evidence type="ECO:0000313" key="9">
    <source>
        <dbReference type="EMBL" id="KAL0279381.1"/>
    </source>
</evidence>
<dbReference type="EMBL" id="JARGDH010000001">
    <property type="protein sequence ID" value="KAL0279381.1"/>
    <property type="molecule type" value="Genomic_DNA"/>
</dbReference>
<organism evidence="9">
    <name type="scientific">Menopon gallinae</name>
    <name type="common">poultry shaft louse</name>
    <dbReference type="NCBI Taxonomy" id="328185"/>
    <lineage>
        <taxon>Eukaryota</taxon>
        <taxon>Metazoa</taxon>
        <taxon>Ecdysozoa</taxon>
        <taxon>Arthropoda</taxon>
        <taxon>Hexapoda</taxon>
        <taxon>Insecta</taxon>
        <taxon>Pterygota</taxon>
        <taxon>Neoptera</taxon>
        <taxon>Paraneoptera</taxon>
        <taxon>Psocodea</taxon>
        <taxon>Troctomorpha</taxon>
        <taxon>Phthiraptera</taxon>
        <taxon>Amblycera</taxon>
        <taxon>Menoponidae</taxon>
        <taxon>Menopon</taxon>
    </lineage>
</organism>
<sequence length="538" mass="62389">MFKTRIGNGLFRKHIVKSRLNRERANLSFFFVVMFFAVFGIIVLTEVLLIDEKGRGQGVHVRKGFGGLRYGDRSDYEDQGEDYLMYNEKAIDANLAAFLKSDRSKASGQGKKSKAKFDVELLSHSEAKLPSLGVNQTAKDGEWQTVLGTRSKFFVFSAYYDKRKGRSIRIIAATKTRGPDRVWCRFWYPYNNGNKTMVVSFSVPAQYKMIRENWNLRYSACFVICPLKHNLTVPSSVSVVPRLRHPPSNLLLVHNPDKDPEIVNKTIPSEALAVCVKPLHYNYNKALHMLEFLEMYRILGVEHITMYNHTIGPAVDCILEDYKERGVVTVLPWQLNMKSQKEIRTEGLFAALNDCLYRDMYKYSHVAMIDLDEFIVPRHNDTLMDLIRWMGTKVRTRNTGSYSFQNAFFYLQWEDDPLMKLSKDFDSKLITQIKTKRKTKLHPHKQRSKFICRPEFVVEAGNHFIWEFLPGHGTVNVPADAAILHHYRVCEFGGNDCIKTSNVRDRTTFRYRDRLLNSVKVKWNELKSRCKLSLTESD</sequence>
<keyword evidence="7 8" id="KW-0472">Membrane</keyword>
<accession>A0AAW2IBV1</accession>
<dbReference type="InterPro" id="IPR008166">
    <property type="entry name" value="Glyco_transf_92"/>
</dbReference>
<reference evidence="9" key="1">
    <citation type="journal article" date="2024" name="Gigascience">
        <title>Chromosome-level genome of the poultry shaft louse Menopon gallinae provides insight into the host-switching and adaptive evolution of parasitic lice.</title>
        <authorList>
            <person name="Xu Y."/>
            <person name="Ma L."/>
            <person name="Liu S."/>
            <person name="Liang Y."/>
            <person name="Liu Q."/>
            <person name="He Z."/>
            <person name="Tian L."/>
            <person name="Duan Y."/>
            <person name="Cai W."/>
            <person name="Li H."/>
            <person name="Song F."/>
        </authorList>
    </citation>
    <scope>NUCLEOTIDE SEQUENCE</scope>
    <source>
        <strain evidence="9">Cailab_2023a</strain>
    </source>
</reference>
<evidence type="ECO:0000256" key="6">
    <source>
        <dbReference type="ARBA" id="ARBA00022989"/>
    </source>
</evidence>
<dbReference type="AlphaFoldDB" id="A0AAW2IBV1"/>
<comment type="subcellular location">
    <subcellularLocation>
        <location evidence="1">Membrane</location>
        <topology evidence="1">Single-pass membrane protein</topology>
    </subcellularLocation>
</comment>
<dbReference type="EC" id="2.4.1.-" evidence="8"/>
<evidence type="ECO:0000256" key="2">
    <source>
        <dbReference type="ARBA" id="ARBA00007647"/>
    </source>
</evidence>